<evidence type="ECO:0000256" key="10">
    <source>
        <dbReference type="SAM" id="MobiDB-lite"/>
    </source>
</evidence>
<dbReference type="AlphaFoldDB" id="A0AA41QHS5"/>
<dbReference type="Proteomes" id="UP001165405">
    <property type="component" value="Unassembled WGS sequence"/>
</dbReference>
<evidence type="ECO:0000256" key="4">
    <source>
        <dbReference type="ARBA" id="ARBA00022605"/>
    </source>
</evidence>
<dbReference type="InterPro" id="IPR001653">
    <property type="entry name" value="DAP_epimerase_DapF"/>
</dbReference>
<dbReference type="PROSITE" id="PS01326">
    <property type="entry name" value="DAP_EPIMERASE"/>
    <property type="match status" value="1"/>
</dbReference>
<dbReference type="GO" id="GO:0005829">
    <property type="term" value="C:cytosol"/>
    <property type="evidence" value="ECO:0007669"/>
    <property type="project" value="TreeGrafter"/>
</dbReference>
<evidence type="ECO:0000256" key="8">
    <source>
        <dbReference type="HAMAP-Rule" id="MF_00197"/>
    </source>
</evidence>
<evidence type="ECO:0000313" key="12">
    <source>
        <dbReference type="Proteomes" id="UP001165405"/>
    </source>
</evidence>
<feature type="active site" evidence="9">
    <location>
        <position position="106"/>
    </location>
</feature>
<dbReference type="GO" id="GO:0009089">
    <property type="term" value="P:lysine biosynthetic process via diaminopimelate"/>
    <property type="evidence" value="ECO:0007669"/>
    <property type="project" value="UniProtKB-UniRule"/>
</dbReference>
<reference evidence="11" key="1">
    <citation type="submission" date="2022-01" db="EMBL/GenBank/DDBJ databases">
        <title>Antribacter sp. nov., isolated from Guizhou of China.</title>
        <authorList>
            <person name="Chengliang C."/>
            <person name="Ya Z."/>
        </authorList>
    </citation>
    <scope>NUCLEOTIDE SEQUENCE</scope>
    <source>
        <strain evidence="11">KLBMP 9083</strain>
    </source>
</reference>
<evidence type="ECO:0000256" key="3">
    <source>
        <dbReference type="ARBA" id="ARBA00013080"/>
    </source>
</evidence>
<comment type="similarity">
    <text evidence="2 8">Belongs to the diaminopimelate epimerase family.</text>
</comment>
<comment type="pathway">
    <text evidence="1 8">Amino-acid biosynthesis; L-lysine biosynthesis via DAP pathway; DL-2,6-diaminopimelate from LL-2,6-diaminopimelate: step 1/1.</text>
</comment>
<feature type="active site" description="Proton donor" evidence="8">
    <location>
        <position position="106"/>
    </location>
</feature>
<dbReference type="SUPFAM" id="SSF54506">
    <property type="entry name" value="Diaminopimelate epimerase-like"/>
    <property type="match status" value="2"/>
</dbReference>
<dbReference type="Pfam" id="PF01678">
    <property type="entry name" value="DAP_epimerase"/>
    <property type="match status" value="2"/>
</dbReference>
<organism evidence="11 12">
    <name type="scientific">Antribacter soli</name>
    <dbReference type="NCBI Taxonomy" id="2910976"/>
    <lineage>
        <taxon>Bacteria</taxon>
        <taxon>Bacillati</taxon>
        <taxon>Actinomycetota</taxon>
        <taxon>Actinomycetes</taxon>
        <taxon>Micrococcales</taxon>
        <taxon>Promicromonosporaceae</taxon>
        <taxon>Antribacter</taxon>
    </lineage>
</organism>
<dbReference type="HAMAP" id="MF_00197">
    <property type="entry name" value="DAP_epimerase"/>
    <property type="match status" value="1"/>
</dbReference>
<dbReference type="PANTHER" id="PTHR31689">
    <property type="entry name" value="DIAMINOPIMELATE EPIMERASE, CHLOROPLASTIC"/>
    <property type="match status" value="1"/>
</dbReference>
<comment type="caution">
    <text evidence="8">Lacks conserved residue(s) required for the propagation of feature annotation.</text>
</comment>
<feature type="binding site" evidence="8">
    <location>
        <position position="28"/>
    </location>
    <ligand>
        <name>substrate</name>
    </ligand>
</feature>
<name>A0AA41QHS5_9MICO</name>
<comment type="subcellular location">
    <subcellularLocation>
        <location evidence="8">Cytoplasm</location>
    </subcellularLocation>
</comment>
<feature type="binding site" evidence="8">
    <location>
        <position position="97"/>
    </location>
    <ligand>
        <name>substrate</name>
    </ligand>
</feature>
<feature type="binding site" evidence="8">
    <location>
        <position position="212"/>
    </location>
    <ligand>
        <name>substrate</name>
    </ligand>
</feature>
<evidence type="ECO:0000256" key="2">
    <source>
        <dbReference type="ARBA" id="ARBA00010219"/>
    </source>
</evidence>
<feature type="site" description="Could be important to modulate the pK values of the two catalytic cysteine residues" evidence="8">
    <location>
        <position position="214"/>
    </location>
</feature>
<dbReference type="RefSeq" id="WP_236090791.1">
    <property type="nucleotide sequence ID" value="NZ_JAKGSG010000052.1"/>
</dbReference>
<comment type="subunit">
    <text evidence="8">Homodimer.</text>
</comment>
<comment type="caution">
    <text evidence="11">The sequence shown here is derived from an EMBL/GenBank/DDBJ whole genome shotgun (WGS) entry which is preliminary data.</text>
</comment>
<keyword evidence="5 8" id="KW-0457">Lysine biosynthesis</keyword>
<keyword evidence="8" id="KW-0963">Cytoplasm</keyword>
<evidence type="ECO:0000256" key="1">
    <source>
        <dbReference type="ARBA" id="ARBA00005196"/>
    </source>
</evidence>
<protein>
    <recommendedName>
        <fullName evidence="3 8">Diaminopimelate epimerase</fullName>
        <shortName evidence="8">DAP epimerase</shortName>
        <ecNumber evidence="3 8">5.1.1.7</ecNumber>
    </recommendedName>
    <alternativeName>
        <fullName evidence="8">PLP-independent amino acid racemase</fullName>
    </alternativeName>
</protein>
<evidence type="ECO:0000313" key="11">
    <source>
        <dbReference type="EMBL" id="MCF4122990.1"/>
    </source>
</evidence>
<feature type="binding site" evidence="8">
    <location>
        <begin position="282"/>
        <end position="283"/>
    </location>
    <ligand>
        <name>substrate</name>
    </ligand>
</feature>
<comment type="function">
    <text evidence="8">Catalyzes the stereoinversion of LL-2,6-diaminopimelate (L,L-DAP) to meso-diaminopimelate (meso-DAP), a precursor of L-lysine and an essential component of the bacterial peptidoglycan.</text>
</comment>
<dbReference type="PANTHER" id="PTHR31689:SF0">
    <property type="entry name" value="DIAMINOPIMELATE EPIMERASE"/>
    <property type="match status" value="1"/>
</dbReference>
<evidence type="ECO:0000256" key="5">
    <source>
        <dbReference type="ARBA" id="ARBA00023154"/>
    </source>
</evidence>
<feature type="region of interest" description="Disordered" evidence="10">
    <location>
        <begin position="1"/>
        <end position="22"/>
    </location>
</feature>
<dbReference type="InterPro" id="IPR018510">
    <property type="entry name" value="DAP_epimerase_AS"/>
</dbReference>
<dbReference type="GO" id="GO:0008837">
    <property type="term" value="F:diaminopimelate epimerase activity"/>
    <property type="evidence" value="ECO:0007669"/>
    <property type="project" value="UniProtKB-UniRule"/>
</dbReference>
<accession>A0AA41QHS5</accession>
<keyword evidence="6 8" id="KW-0413">Isomerase</keyword>
<comment type="catalytic activity">
    <reaction evidence="7 8">
        <text>(2S,6S)-2,6-diaminopimelate = meso-2,6-diaminopimelate</text>
        <dbReference type="Rhea" id="RHEA:15393"/>
        <dbReference type="ChEBI" id="CHEBI:57609"/>
        <dbReference type="ChEBI" id="CHEBI:57791"/>
        <dbReference type="EC" id="5.1.1.7"/>
    </reaction>
</comment>
<feature type="site" description="Could be important to modulate the pK values of the two catalytic cysteine residues" evidence="8">
    <location>
        <position position="272"/>
    </location>
</feature>
<dbReference type="EMBL" id="JAKGSG010000052">
    <property type="protein sequence ID" value="MCF4122990.1"/>
    <property type="molecule type" value="Genomic_DNA"/>
</dbReference>
<feature type="binding site" evidence="8">
    <location>
        <begin position="272"/>
        <end position="273"/>
    </location>
    <ligand>
        <name>substrate</name>
    </ligand>
</feature>
<feature type="binding site" evidence="8">
    <location>
        <begin position="107"/>
        <end position="108"/>
    </location>
    <ligand>
        <name>substrate</name>
    </ligand>
</feature>
<keyword evidence="12" id="KW-1185">Reference proteome</keyword>
<sequence length="339" mass="35058">MTQTVPEAPAAPPATGRVRFTKGHGTRNDFVLVADLAGELDLTPEMVRRLADRRGGIGGDGVIRLVPTAALARAGETVADEVLAQDPAAIWFMDYRNADGSVAEMCGNGVRVFTAFAESLGLVTLAPGTASPVPGAAQAAPGGRTTPSDTFALGTRAGVKRVRREPDGWYAVDMGPWSLPFGDEARAQGFDAAVHVAGWEAPRPALSVDLGNPHTVVALAGTEELDALDLGHAPEVAPVPPNGTNVELVVPLGEELGPDGEPAGRVRMRVHERGVGETPSCGTGACAAALAVRTWQGEGAPDTWFVEVPGGEVRVRLLPDGHVELAGPAELVYSGEVAL</sequence>
<evidence type="ECO:0000256" key="9">
    <source>
        <dbReference type="PROSITE-ProRule" id="PRU10125"/>
    </source>
</evidence>
<evidence type="ECO:0000256" key="6">
    <source>
        <dbReference type="ARBA" id="ARBA00023235"/>
    </source>
</evidence>
<dbReference type="EC" id="5.1.1.7" evidence="3 8"/>
<evidence type="ECO:0000256" key="7">
    <source>
        <dbReference type="ARBA" id="ARBA00051712"/>
    </source>
</evidence>
<gene>
    <name evidence="8" type="primary">dapF</name>
    <name evidence="11" type="ORF">L1785_18605</name>
</gene>
<feature type="binding site" evidence="8">
    <location>
        <position position="245"/>
    </location>
    <ligand>
        <name>substrate</name>
    </ligand>
</feature>
<proteinExistence type="inferred from homology"/>
<dbReference type="Gene3D" id="3.10.310.10">
    <property type="entry name" value="Diaminopimelate Epimerase, Chain A, domain 1"/>
    <property type="match status" value="2"/>
</dbReference>
<feature type="active site" description="Proton acceptor" evidence="8">
    <location>
        <position position="281"/>
    </location>
</feature>
<keyword evidence="4 8" id="KW-0028">Amino-acid biosynthesis</keyword>